<organism evidence="1">
    <name type="scientific">Anguilla anguilla</name>
    <name type="common">European freshwater eel</name>
    <name type="synonym">Muraena anguilla</name>
    <dbReference type="NCBI Taxonomy" id="7936"/>
    <lineage>
        <taxon>Eukaryota</taxon>
        <taxon>Metazoa</taxon>
        <taxon>Chordata</taxon>
        <taxon>Craniata</taxon>
        <taxon>Vertebrata</taxon>
        <taxon>Euteleostomi</taxon>
        <taxon>Actinopterygii</taxon>
        <taxon>Neopterygii</taxon>
        <taxon>Teleostei</taxon>
        <taxon>Anguilliformes</taxon>
        <taxon>Anguillidae</taxon>
        <taxon>Anguilla</taxon>
    </lineage>
</organism>
<evidence type="ECO:0000313" key="1">
    <source>
        <dbReference type="EMBL" id="JAH02853.1"/>
    </source>
</evidence>
<name>A0A0E9PG91_ANGAN</name>
<accession>A0A0E9PG91</accession>
<reference evidence="1" key="2">
    <citation type="journal article" date="2015" name="Fish Shellfish Immunol.">
        <title>Early steps in the European eel (Anguilla anguilla)-Vibrio vulnificus interaction in the gills: Role of the RtxA13 toxin.</title>
        <authorList>
            <person name="Callol A."/>
            <person name="Pajuelo D."/>
            <person name="Ebbesson L."/>
            <person name="Teles M."/>
            <person name="MacKenzie S."/>
            <person name="Amaro C."/>
        </authorList>
    </citation>
    <scope>NUCLEOTIDE SEQUENCE</scope>
</reference>
<dbReference type="EMBL" id="GBXM01106315">
    <property type="protein sequence ID" value="JAH02262.1"/>
    <property type="molecule type" value="Transcribed_RNA"/>
</dbReference>
<dbReference type="EMBL" id="GBXM01091575">
    <property type="protein sequence ID" value="JAH17002.1"/>
    <property type="molecule type" value="Transcribed_RNA"/>
</dbReference>
<reference evidence="1" key="1">
    <citation type="submission" date="2014-11" db="EMBL/GenBank/DDBJ databases">
        <authorList>
            <person name="Amaro Gonzalez C."/>
        </authorList>
    </citation>
    <scope>NUCLEOTIDE SEQUENCE</scope>
</reference>
<proteinExistence type="predicted"/>
<protein>
    <submittedName>
        <fullName evidence="1">Uncharacterized protein</fullName>
    </submittedName>
</protein>
<sequence>MCLFTFLGPVLVPQENAIVELPAVIGHCSPPIMNPSSKSSRSTV</sequence>
<dbReference type="AlphaFoldDB" id="A0A0E9PG91"/>
<dbReference type="EMBL" id="GBXM01105724">
    <property type="protein sequence ID" value="JAH02853.1"/>
    <property type="molecule type" value="Transcribed_RNA"/>
</dbReference>